<dbReference type="GO" id="GO:0034144">
    <property type="term" value="P:negative regulation of toll-like receptor 4 signaling pathway"/>
    <property type="evidence" value="ECO:0007669"/>
    <property type="project" value="TreeGrafter"/>
</dbReference>
<dbReference type="SMART" id="SM00328">
    <property type="entry name" value="BPI1"/>
    <property type="match status" value="1"/>
</dbReference>
<organism evidence="2 3">
    <name type="scientific">Galemys pyrenaicus</name>
    <name type="common">Iberian desman</name>
    <name type="synonym">Pyrenean desman</name>
    <dbReference type="NCBI Taxonomy" id="202257"/>
    <lineage>
        <taxon>Eukaryota</taxon>
        <taxon>Metazoa</taxon>
        <taxon>Chordata</taxon>
        <taxon>Craniata</taxon>
        <taxon>Vertebrata</taxon>
        <taxon>Euteleostomi</taxon>
        <taxon>Mammalia</taxon>
        <taxon>Eutheria</taxon>
        <taxon>Laurasiatheria</taxon>
        <taxon>Eulipotyphla</taxon>
        <taxon>Talpidae</taxon>
        <taxon>Galemys</taxon>
    </lineage>
</organism>
<dbReference type="Gene3D" id="3.15.10.10">
    <property type="entry name" value="Bactericidal permeability-increasing protein, domain 1"/>
    <property type="match status" value="1"/>
</dbReference>
<dbReference type="InterPro" id="IPR021193">
    <property type="entry name" value="Bpifb1"/>
</dbReference>
<name>A0A8J6BNW1_GALPY</name>
<protein>
    <submittedName>
        <fullName evidence="2">BPI fold-containing family B member 1</fullName>
    </submittedName>
</protein>
<dbReference type="EMBL" id="JAGFMF010011394">
    <property type="protein sequence ID" value="KAG8524104.1"/>
    <property type="molecule type" value="Genomic_DNA"/>
</dbReference>
<dbReference type="InterPro" id="IPR017942">
    <property type="entry name" value="Lipid-bd_serum_glycop_N"/>
</dbReference>
<dbReference type="Proteomes" id="UP000700334">
    <property type="component" value="Unassembled WGS sequence"/>
</dbReference>
<dbReference type="AlphaFoldDB" id="A0A8J6BNW1"/>
<gene>
    <name evidence="2" type="ORF">J0S82_001880</name>
</gene>
<dbReference type="Pfam" id="PF01273">
    <property type="entry name" value="LBP_BPI_CETP"/>
    <property type="match status" value="1"/>
</dbReference>
<reference evidence="2" key="1">
    <citation type="journal article" date="2021" name="Evol. Appl.">
        <title>The genome of the Pyrenean desman and the effects of bottlenecks and inbreeding on the genomic landscape of an endangered species.</title>
        <authorList>
            <person name="Escoda L."/>
            <person name="Castresana J."/>
        </authorList>
    </citation>
    <scope>NUCLEOTIDE SEQUENCE</scope>
    <source>
        <strain evidence="2">IBE-C5619</strain>
    </source>
</reference>
<evidence type="ECO:0000313" key="2">
    <source>
        <dbReference type="EMBL" id="KAG8524104.1"/>
    </source>
</evidence>
<accession>A0A8J6BNW1</accession>
<dbReference type="PANTHER" id="PTHR47395">
    <property type="entry name" value="BPI FOLD-CONTAINING FAMILY B MEMBER 1"/>
    <property type="match status" value="1"/>
</dbReference>
<dbReference type="GO" id="GO:0008289">
    <property type="term" value="F:lipid binding"/>
    <property type="evidence" value="ECO:0007669"/>
    <property type="project" value="InterPro"/>
</dbReference>
<dbReference type="GO" id="GO:0002227">
    <property type="term" value="P:innate immune response in mucosa"/>
    <property type="evidence" value="ECO:0007669"/>
    <property type="project" value="TreeGrafter"/>
</dbReference>
<dbReference type="GO" id="GO:0070062">
    <property type="term" value="C:extracellular exosome"/>
    <property type="evidence" value="ECO:0007669"/>
    <property type="project" value="TreeGrafter"/>
</dbReference>
<dbReference type="OrthoDB" id="9833455at2759"/>
<comment type="caution">
    <text evidence="2">The sequence shown here is derived from an EMBL/GenBank/DDBJ whole genome shotgun (WGS) entry which is preliminary data.</text>
</comment>
<dbReference type="CDD" id="cd00025">
    <property type="entry name" value="BPI1"/>
    <property type="match status" value="1"/>
</dbReference>
<dbReference type="SUPFAM" id="SSF55394">
    <property type="entry name" value="Bactericidal permeability-increasing protein, BPI"/>
    <property type="match status" value="2"/>
</dbReference>
<dbReference type="InterPro" id="IPR017943">
    <property type="entry name" value="Bactericidal_perm-incr_a/b_dom"/>
</dbReference>
<keyword evidence="3" id="KW-1185">Reference proteome</keyword>
<evidence type="ECO:0000313" key="3">
    <source>
        <dbReference type="Proteomes" id="UP000700334"/>
    </source>
</evidence>
<proteinExistence type="predicted"/>
<evidence type="ECO:0000259" key="1">
    <source>
        <dbReference type="SMART" id="SM00328"/>
    </source>
</evidence>
<dbReference type="PANTHER" id="PTHR47395:SF1">
    <property type="entry name" value="BPI FOLD-CONTAINING FAMILY B MEMBER 1"/>
    <property type="match status" value="1"/>
</dbReference>
<feature type="domain" description="Lipid-binding serum glycoprotein N-terminal" evidence="1">
    <location>
        <begin position="2"/>
        <end position="218"/>
    </location>
</feature>
<sequence>MTQELKDHDAVDILRQLPLLSAMQSEPAGGIPFFGGLVNSVLKYIIWMKVTSASILQLHVQPSADSQELVVTVPLDMVAGFNTPLVKSMVELHMESEVQATVRVDAGDRAQPRLVLSDCANSHGSLRISLLQKLSFLVNSFADKVMNLLMPALPKLVKSQLCPVIEEVFKDIHADLLRLLKAPVPLASDHLEFDLLSPAIKDNGVQLNLRAKLLDSQGKVTKQFNESSLSLTMPAVDNTPFSLTVRQDVVNAVIAAMLPPEELMVLFDYVLPELARRLKSDLKVISEKAAGQLEHTQIVKILTQDTPDLFLDQGRAKVAQLIVLEVFATNEVRRPLFTLGIVSSDACGSGSLWGGLPVTAPSPLLL</sequence>